<name>A0A9D2P375_9FIRM</name>
<dbReference type="Pfam" id="PF00910">
    <property type="entry name" value="RNA_helicase"/>
    <property type="match status" value="1"/>
</dbReference>
<dbReference type="Gene3D" id="3.40.50.300">
    <property type="entry name" value="P-loop containing nucleotide triphosphate hydrolases"/>
    <property type="match status" value="1"/>
</dbReference>
<dbReference type="Gene3D" id="3.40.1310.30">
    <property type="match status" value="1"/>
</dbReference>
<evidence type="ECO:0000313" key="3">
    <source>
        <dbReference type="EMBL" id="HJC42506.1"/>
    </source>
</evidence>
<dbReference type="Proteomes" id="UP000823895">
    <property type="component" value="Unassembled WGS sequence"/>
</dbReference>
<dbReference type="GO" id="GO:0003677">
    <property type="term" value="F:DNA binding"/>
    <property type="evidence" value="ECO:0007669"/>
    <property type="project" value="InterPro"/>
</dbReference>
<feature type="domain" description="Plasmid replication protein origin binding" evidence="2">
    <location>
        <begin position="26"/>
        <end position="134"/>
    </location>
</feature>
<evidence type="ECO:0000259" key="2">
    <source>
        <dbReference type="Pfam" id="PF01719"/>
    </source>
</evidence>
<dbReference type="AlphaFoldDB" id="A0A9D2P375"/>
<dbReference type="InterPro" id="IPR027417">
    <property type="entry name" value="P-loop_NTPase"/>
</dbReference>
<protein>
    <submittedName>
        <fullName evidence="3">Uncharacterized protein</fullName>
    </submittedName>
</protein>
<evidence type="ECO:0000313" key="4">
    <source>
        <dbReference type="Proteomes" id="UP000823895"/>
    </source>
</evidence>
<dbReference type="GO" id="GO:0003916">
    <property type="term" value="F:DNA topoisomerase activity"/>
    <property type="evidence" value="ECO:0007669"/>
    <property type="project" value="InterPro"/>
</dbReference>
<organism evidence="3 4">
    <name type="scientific">Candidatus Mediterraneibacter gallistercoris</name>
    <dbReference type="NCBI Taxonomy" id="2838671"/>
    <lineage>
        <taxon>Bacteria</taxon>
        <taxon>Bacillati</taxon>
        <taxon>Bacillota</taxon>
        <taxon>Clostridia</taxon>
        <taxon>Lachnospirales</taxon>
        <taxon>Lachnospiraceae</taxon>
        <taxon>Mediterraneibacter</taxon>
    </lineage>
</organism>
<proteinExistence type="predicted"/>
<evidence type="ECO:0000259" key="1">
    <source>
        <dbReference type="Pfam" id="PF00910"/>
    </source>
</evidence>
<reference evidence="3" key="1">
    <citation type="journal article" date="2021" name="PeerJ">
        <title>Extensive microbial diversity within the chicken gut microbiome revealed by metagenomics and culture.</title>
        <authorList>
            <person name="Gilroy R."/>
            <person name="Ravi A."/>
            <person name="Getino M."/>
            <person name="Pursley I."/>
            <person name="Horton D.L."/>
            <person name="Alikhan N.F."/>
            <person name="Baker D."/>
            <person name="Gharbi K."/>
            <person name="Hall N."/>
            <person name="Watson M."/>
            <person name="Adriaenssens E.M."/>
            <person name="Foster-Nyarko E."/>
            <person name="Jarju S."/>
            <person name="Secka A."/>
            <person name="Antonio M."/>
            <person name="Oren A."/>
            <person name="Chaudhuri R.R."/>
            <person name="La Ragione R."/>
            <person name="Hildebrand F."/>
            <person name="Pallen M.J."/>
        </authorList>
    </citation>
    <scope>NUCLEOTIDE SEQUENCE</scope>
    <source>
        <strain evidence="3">CHK165-2605</strain>
    </source>
</reference>
<dbReference type="GO" id="GO:0006260">
    <property type="term" value="P:DNA replication"/>
    <property type="evidence" value="ECO:0007669"/>
    <property type="project" value="InterPro"/>
</dbReference>
<gene>
    <name evidence="3" type="ORF">H9756_02330</name>
</gene>
<comment type="caution">
    <text evidence="3">The sequence shown here is derived from an EMBL/GenBank/DDBJ whole genome shotgun (WGS) entry which is preliminary data.</text>
</comment>
<dbReference type="Pfam" id="PF01719">
    <property type="entry name" value="Rep_OBD"/>
    <property type="match status" value="1"/>
</dbReference>
<feature type="domain" description="Helicase superfamily 3 single-stranded DNA/RNA virus" evidence="1">
    <location>
        <begin position="204"/>
        <end position="293"/>
    </location>
</feature>
<dbReference type="GO" id="GO:0005727">
    <property type="term" value="C:extrachromosomal circular DNA"/>
    <property type="evidence" value="ECO:0007669"/>
    <property type="project" value="InterPro"/>
</dbReference>
<sequence length="422" mass="49481">MKRKSIRRCEIVSRLEKDGTVLFDMDNMKEVLKKDCIRDFSYIIHDKDRYSKAEEKRNPDHKQGELKPPHIHLLLRFENNQPQKLDCVAKWFNIAPNFIGKIKSSWEDANLYLIHINKVDKYQYSVDEVTCNFDYQELLEDAEKGDKITKIIQRILDGEIREYNKTLEIDNMLLVNYSRKIAEAFKVRSEYLQATQKDRNTECIYITGGSGTGKTSLAKEIAKSKGYSFYVSSGSNDVLDSYSQEDCLILDDVRPSCMGLSDLLKMLDPHTASSVKSRYKNKYLNCRLVILTTVLNIDAFYKNVFAEQDEPVTQLKRRCQTYIKMYPDTILISVWDDKTMRYINPVSYKNPVLNQYIPEKSKEKKDIREHVEELMPFLELSDNEKIETDTFTLEKLHTPIDRERISEENYQALMEPVKESKE</sequence>
<dbReference type="GO" id="GO:0003724">
    <property type="term" value="F:RNA helicase activity"/>
    <property type="evidence" value="ECO:0007669"/>
    <property type="project" value="InterPro"/>
</dbReference>
<dbReference type="GO" id="GO:0003723">
    <property type="term" value="F:RNA binding"/>
    <property type="evidence" value="ECO:0007669"/>
    <property type="project" value="InterPro"/>
</dbReference>
<dbReference type="EMBL" id="DWWI01000052">
    <property type="protein sequence ID" value="HJC42506.1"/>
    <property type="molecule type" value="Genomic_DNA"/>
</dbReference>
<accession>A0A9D2P375</accession>
<dbReference type="InterPro" id="IPR002631">
    <property type="entry name" value="Plasmid_rep_OBD"/>
</dbReference>
<dbReference type="InterPro" id="IPR000605">
    <property type="entry name" value="Helicase_SF3_ssDNA/RNA_vir"/>
</dbReference>
<dbReference type="SUPFAM" id="SSF52540">
    <property type="entry name" value="P-loop containing nucleoside triphosphate hydrolases"/>
    <property type="match status" value="1"/>
</dbReference>
<reference evidence="3" key="2">
    <citation type="submission" date="2021-04" db="EMBL/GenBank/DDBJ databases">
        <authorList>
            <person name="Gilroy R."/>
        </authorList>
    </citation>
    <scope>NUCLEOTIDE SEQUENCE</scope>
    <source>
        <strain evidence="3">CHK165-2605</strain>
    </source>
</reference>